<evidence type="ECO:0000313" key="3">
    <source>
        <dbReference type="Proteomes" id="UP001521209"/>
    </source>
</evidence>
<comment type="caution">
    <text evidence="2">The sequence shown here is derived from an EMBL/GenBank/DDBJ whole genome shotgun (WGS) entry which is preliminary data.</text>
</comment>
<dbReference type="RefSeq" id="WP_235703127.1">
    <property type="nucleotide sequence ID" value="NZ_JAKGBZ010000005.1"/>
</dbReference>
<sequence length="762" mass="78504">MSSTISGTLRNGVILEAPSYASPTTIIGTIDASGGNAVSALSDWDIAITGSITASTGDGIFLKDGGFIDNSGVIDAASSYAVFAAAQTDSLINSGSIYGGRAGVLMVNATVNLDNRVSGTIDGGTLGVKFTGAGTVNSTLLNAGLIESAAGTGVRLTEASGVNSTGGVVSGSSVGIYVGALSTVMNAGTVAGGTGILVGGTGVTVVDSGTISASVGNAISFASNAASPAAPDFLTLLPGAVLIGTASGGGVADVVFSGTTPGTFANVGRELTGFPTISIAPGAEWAFSGMSTMLGNVTFENDGTLIQSAGDILTIDSTINGTGTIELDATTLATGNTVGSGEVFDFLTGFSMLLLSGSHVFSGTIVGFQAGDTIELTGFGVDASITGTLIGDVMTLSGGIDPAMITFASNPGSLDVVPILGGGATKSYEIVAPCFRAGTRLLTPDGQRPVESLRKGDLLVTHGGAVRPIIWHGQRRIDCRKHPRPETVWPILIELDAFGPGFPSRDLHLSPDHALYCDGALIPVQFLINGVSIRQIAVPNVTYHHVELADHDVVWAETLPAETYLDCGNRHNFVRQGKAITLFPEFEQPEWDVKRAFAPLVTQGPTLAMVRARLHDRLEARGFRCVASQFQVFADQQPLSSANSGSGRHVVRLPTGATNLVIGSAASSPAETDPAAQDRRRLGIAITGVLVDGLPVHEADPRFGTGFYPPERSGRRWFRWTDGSASFGVSGVRELSFTVQAASMIWQASPDENRRRSVSGLR</sequence>
<proteinExistence type="predicted"/>
<protein>
    <submittedName>
        <fullName evidence="2">Hint domain-containing protein</fullName>
    </submittedName>
</protein>
<dbReference type="InterPro" id="IPR036844">
    <property type="entry name" value="Hint_dom_sf"/>
</dbReference>
<reference evidence="2 3" key="1">
    <citation type="submission" date="2022-01" db="EMBL/GenBank/DDBJ databases">
        <authorList>
            <person name="Won M."/>
            <person name="Kim S.-J."/>
            <person name="Kwon S.-W."/>
        </authorList>
    </citation>
    <scope>NUCLEOTIDE SEQUENCE [LARGE SCALE GENOMIC DNA]</scope>
    <source>
        <strain evidence="2 3">KCTC 23505</strain>
    </source>
</reference>
<accession>A0ABS9DVT9</accession>
<dbReference type="Proteomes" id="UP001521209">
    <property type="component" value="Unassembled WGS sequence"/>
</dbReference>
<dbReference type="Pfam" id="PF13403">
    <property type="entry name" value="Hint_2"/>
    <property type="match status" value="1"/>
</dbReference>
<evidence type="ECO:0000313" key="2">
    <source>
        <dbReference type="EMBL" id="MCF3945895.1"/>
    </source>
</evidence>
<keyword evidence="3" id="KW-1185">Reference proteome</keyword>
<gene>
    <name evidence="2" type="ORF">L2A60_04245</name>
</gene>
<feature type="domain" description="Hedgehog/Intein (Hint)" evidence="1">
    <location>
        <begin position="433"/>
        <end position="567"/>
    </location>
</feature>
<organism evidence="2 3">
    <name type="scientific">Acidiphilium iwatense</name>
    <dbReference type="NCBI Taxonomy" id="768198"/>
    <lineage>
        <taxon>Bacteria</taxon>
        <taxon>Pseudomonadati</taxon>
        <taxon>Pseudomonadota</taxon>
        <taxon>Alphaproteobacteria</taxon>
        <taxon>Acetobacterales</taxon>
        <taxon>Acidocellaceae</taxon>
        <taxon>Acidiphilium</taxon>
    </lineage>
</organism>
<evidence type="ECO:0000259" key="1">
    <source>
        <dbReference type="Pfam" id="PF13403"/>
    </source>
</evidence>
<dbReference type="EMBL" id="JAKGBZ010000005">
    <property type="protein sequence ID" value="MCF3945895.1"/>
    <property type="molecule type" value="Genomic_DNA"/>
</dbReference>
<name>A0ABS9DVT9_9PROT</name>
<dbReference type="InterPro" id="IPR028992">
    <property type="entry name" value="Hedgehog/Intein_dom"/>
</dbReference>
<dbReference type="SUPFAM" id="SSF51294">
    <property type="entry name" value="Hedgehog/intein (Hint) domain"/>
    <property type="match status" value="1"/>
</dbReference>